<protein>
    <submittedName>
        <fullName evidence="2">Glycogen debranching enzyme like protein</fullName>
    </submittedName>
</protein>
<evidence type="ECO:0000259" key="1">
    <source>
        <dbReference type="Pfam" id="PF14701"/>
    </source>
</evidence>
<gene>
    <name evidence="2" type="ORF">ADUPG1_000509</name>
</gene>
<keyword evidence="3" id="KW-1185">Reference proteome</keyword>
<feature type="non-terminal residue" evidence="2">
    <location>
        <position position="763"/>
    </location>
</feature>
<comment type="caution">
    <text evidence="2">The sequence shown here is derived from an EMBL/GenBank/DDBJ whole genome shotgun (WGS) entry which is preliminary data.</text>
</comment>
<feature type="domain" description="Glycogen debranching enzyme glucanotransferase" evidence="1">
    <location>
        <begin position="130"/>
        <end position="653"/>
    </location>
</feature>
<dbReference type="EMBL" id="BQXS01000188">
    <property type="protein sequence ID" value="GKT28212.1"/>
    <property type="molecule type" value="Genomic_DNA"/>
</dbReference>
<dbReference type="SUPFAM" id="SSF51445">
    <property type="entry name" value="(Trans)glycosidases"/>
    <property type="match status" value="1"/>
</dbReference>
<reference evidence="2" key="1">
    <citation type="submission" date="2022-03" db="EMBL/GenBank/DDBJ databases">
        <title>Draft genome sequence of Aduncisulcus paluster, a free-living microaerophilic Fornicata.</title>
        <authorList>
            <person name="Yuyama I."/>
            <person name="Kume K."/>
            <person name="Tamura T."/>
            <person name="Inagaki Y."/>
            <person name="Hashimoto T."/>
        </authorList>
    </citation>
    <scope>NUCLEOTIDE SEQUENCE</scope>
    <source>
        <strain evidence="2">NY0171</strain>
    </source>
</reference>
<evidence type="ECO:0000313" key="2">
    <source>
        <dbReference type="EMBL" id="GKT28212.1"/>
    </source>
</evidence>
<dbReference type="Proteomes" id="UP001057375">
    <property type="component" value="Unassembled WGS sequence"/>
</dbReference>
<dbReference type="PANTHER" id="PTHR10569:SF2">
    <property type="entry name" value="GLYCOGEN DEBRANCHING ENZYME"/>
    <property type="match status" value="1"/>
</dbReference>
<sequence length="763" mass="86097">MKNLVIRLTESGAFHENDGFIHAIRGQRVIIILPRKACYNGIPDLCVKTTKTSALYDSHTHKFLEIKPNISSLPISVYSLDCFRDYFASFILPLSSDSVEIYLSYSGSSPRTSIPQYLSVNPQPKINGKPLPLDCIMMQTVHSRILGPLEKWKEVLKVSSSSGYNMIHFSPVNQIGGSNSAYSIYKHHSLNHSMFPKHSKLSNEEKWEALRKVIADVEREQNMLSICDVVWNHASYDCETLWKHPQCAYNTHTHSYLLPAFVFDCHLKIFSNAIAKGKYPDLSPVTSKVNETEWLGNLRNRLHMLTESLNLHEYIHINISQLHKDVVDPENMSAMGKIFRKYQSNSLSSLSSSESDHVCFSSSSEEFHTPIPLRKSDALSQGHLVYILGNNYHIRGRNKVILDVIKTFRRVIECIRLAEMNDGGGKQSIDVGTTISSQSEIVRLIITAVEKWNVIVRDKMHEDMKCAVNALCGDTKYRFFNPQSRYFHSTISSNLPLYTRLFVAIPKHRSLSPDCHKPETTGHGMTSLPSWYPNTPPELSEGVYQPGTLVDFDSKFTGLAVNGWVMCDKPTDNFATNAGVYIRREIVAWGDCVKLYYGNVPEDSPLIWKLMEDYTKRMASVFHGFRVDNAHGTPAHVARHMLTIGRQIRRNLYVNAELFTGDAREDVHLMSKLAIQSLIREGSNPGSTSDLSSFLHRLTAPPVGTLYDPQHLRRNRTSGKTLSVPSVLFDCTHDNIPFVAQDNNGNPSSSHEPLNVLPLSTCV</sequence>
<organism evidence="2 3">
    <name type="scientific">Aduncisulcus paluster</name>
    <dbReference type="NCBI Taxonomy" id="2918883"/>
    <lineage>
        <taxon>Eukaryota</taxon>
        <taxon>Metamonada</taxon>
        <taxon>Carpediemonas-like organisms</taxon>
        <taxon>Aduncisulcus</taxon>
    </lineage>
</organism>
<dbReference type="Gene3D" id="3.20.20.80">
    <property type="entry name" value="Glycosidases"/>
    <property type="match status" value="1"/>
</dbReference>
<name>A0ABQ5K8E0_9EUKA</name>
<accession>A0ABQ5K8E0</accession>
<proteinExistence type="predicted"/>
<evidence type="ECO:0000313" key="3">
    <source>
        <dbReference type="Proteomes" id="UP001057375"/>
    </source>
</evidence>
<dbReference type="Pfam" id="PF14701">
    <property type="entry name" value="hDGE_amylase"/>
    <property type="match status" value="1"/>
</dbReference>
<dbReference type="InterPro" id="IPR032792">
    <property type="entry name" value="AGL_glucanoTrfase"/>
</dbReference>
<dbReference type="PANTHER" id="PTHR10569">
    <property type="entry name" value="GLYCOGEN DEBRANCHING ENZYME"/>
    <property type="match status" value="1"/>
</dbReference>
<dbReference type="InterPro" id="IPR017853">
    <property type="entry name" value="GH"/>
</dbReference>
<dbReference type="InterPro" id="IPR010401">
    <property type="entry name" value="AGL/Gdb1"/>
</dbReference>